<keyword evidence="5 6" id="KW-0472">Membrane</keyword>
<feature type="transmembrane region" description="Helical" evidence="6">
    <location>
        <begin position="129"/>
        <end position="148"/>
    </location>
</feature>
<feature type="transmembrane region" description="Helical" evidence="6">
    <location>
        <begin position="12"/>
        <end position="35"/>
    </location>
</feature>
<keyword evidence="3 6" id="KW-0812">Transmembrane</keyword>
<evidence type="ECO:0000256" key="4">
    <source>
        <dbReference type="ARBA" id="ARBA00022989"/>
    </source>
</evidence>
<dbReference type="InterPro" id="IPR037185">
    <property type="entry name" value="EmrE-like"/>
</dbReference>
<accession>A0A2T1GCZ9</accession>
<gene>
    <name evidence="8" type="ORF">C7B77_15405</name>
</gene>
<feature type="transmembrane region" description="Helical" evidence="6">
    <location>
        <begin position="243"/>
        <end position="264"/>
    </location>
</feature>
<comment type="caution">
    <text evidence="8">The sequence shown here is derived from an EMBL/GenBank/DDBJ whole genome shotgun (WGS) entry which is preliminary data.</text>
</comment>
<feature type="transmembrane region" description="Helical" evidence="6">
    <location>
        <begin position="270"/>
        <end position="288"/>
    </location>
</feature>
<feature type="domain" description="EamA" evidence="7">
    <location>
        <begin position="16"/>
        <end position="136"/>
    </location>
</feature>
<evidence type="ECO:0000256" key="2">
    <source>
        <dbReference type="ARBA" id="ARBA00007362"/>
    </source>
</evidence>
<keyword evidence="9" id="KW-1185">Reference proteome</keyword>
<evidence type="ECO:0000256" key="1">
    <source>
        <dbReference type="ARBA" id="ARBA00004141"/>
    </source>
</evidence>
<feature type="transmembrane region" description="Helical" evidence="6">
    <location>
        <begin position="154"/>
        <end position="173"/>
    </location>
</feature>
<evidence type="ECO:0000259" key="7">
    <source>
        <dbReference type="Pfam" id="PF00892"/>
    </source>
</evidence>
<dbReference type="PANTHER" id="PTHR32322">
    <property type="entry name" value="INNER MEMBRANE TRANSPORTER"/>
    <property type="match status" value="1"/>
</dbReference>
<protein>
    <submittedName>
        <fullName evidence="8">EamA family transporter</fullName>
    </submittedName>
</protein>
<sequence>MSKDPHSQQDLMSFGYGFLGVLIFSLTLPATRIAVTGFDPVFVGLGRAIVAAGLSLILLLVTRQKMPPARFFPNFAIVAGGVVIGFPLLSAIAMRDAAAAHGAVITGILPLATALCGVWRAGERPSPQFWLFACLGSTLVICFALLSGGGAMKWADLAMFGAVGAAALGYAEGAVLSRTFGSWQVICWSLLLSAPLLLPIVWQHAPANFFAVAPKPMLGFLYVSVFSMFLGFFAWYRGLALGGIARVGQLQLVQPFFTIFGSVVLLGERLTIDTIGFAIAVIICVALGKRTALATITGGDRG</sequence>
<dbReference type="PANTHER" id="PTHR32322:SF2">
    <property type="entry name" value="EAMA DOMAIN-CONTAINING PROTEIN"/>
    <property type="match status" value="1"/>
</dbReference>
<reference evidence="8 9" key="1">
    <citation type="submission" date="2018-03" db="EMBL/GenBank/DDBJ databases">
        <title>The ancient ancestry and fast evolution of plastids.</title>
        <authorList>
            <person name="Moore K.R."/>
            <person name="Magnabosco C."/>
            <person name="Momper L."/>
            <person name="Gold D.A."/>
            <person name="Bosak T."/>
            <person name="Fournier G.P."/>
        </authorList>
    </citation>
    <scope>NUCLEOTIDE SEQUENCE [LARGE SCALE GENOMIC DNA]</scope>
    <source>
        <strain evidence="8 9">CCALA 037</strain>
    </source>
</reference>
<proteinExistence type="inferred from homology"/>
<feature type="transmembrane region" description="Helical" evidence="6">
    <location>
        <begin position="100"/>
        <end position="122"/>
    </location>
</feature>
<feature type="transmembrane region" description="Helical" evidence="6">
    <location>
        <begin position="217"/>
        <end position="236"/>
    </location>
</feature>
<dbReference type="EMBL" id="PVWO01000195">
    <property type="protein sequence ID" value="PSB55312.1"/>
    <property type="molecule type" value="Genomic_DNA"/>
</dbReference>
<dbReference type="InterPro" id="IPR050638">
    <property type="entry name" value="AA-Vitamin_Transporters"/>
</dbReference>
<evidence type="ECO:0000313" key="8">
    <source>
        <dbReference type="EMBL" id="PSB55312.1"/>
    </source>
</evidence>
<feature type="transmembrane region" description="Helical" evidence="6">
    <location>
        <begin position="185"/>
        <end position="205"/>
    </location>
</feature>
<evidence type="ECO:0000313" key="9">
    <source>
        <dbReference type="Proteomes" id="UP000238937"/>
    </source>
</evidence>
<feature type="transmembrane region" description="Helical" evidence="6">
    <location>
        <begin position="74"/>
        <end position="94"/>
    </location>
</feature>
<comment type="similarity">
    <text evidence="2">Belongs to the EamA transporter family.</text>
</comment>
<dbReference type="GO" id="GO:0016020">
    <property type="term" value="C:membrane"/>
    <property type="evidence" value="ECO:0007669"/>
    <property type="project" value="UniProtKB-SubCell"/>
</dbReference>
<feature type="domain" description="EamA" evidence="7">
    <location>
        <begin position="154"/>
        <end position="287"/>
    </location>
</feature>
<feature type="transmembrane region" description="Helical" evidence="6">
    <location>
        <begin position="41"/>
        <end position="62"/>
    </location>
</feature>
<keyword evidence="4 6" id="KW-1133">Transmembrane helix</keyword>
<organism evidence="8 9">
    <name type="scientific">Chamaesiphon polymorphus CCALA 037</name>
    <dbReference type="NCBI Taxonomy" id="2107692"/>
    <lineage>
        <taxon>Bacteria</taxon>
        <taxon>Bacillati</taxon>
        <taxon>Cyanobacteriota</taxon>
        <taxon>Cyanophyceae</taxon>
        <taxon>Gomontiellales</taxon>
        <taxon>Chamaesiphonaceae</taxon>
        <taxon>Chamaesiphon</taxon>
    </lineage>
</organism>
<evidence type="ECO:0000256" key="5">
    <source>
        <dbReference type="ARBA" id="ARBA00023136"/>
    </source>
</evidence>
<dbReference type="Pfam" id="PF00892">
    <property type="entry name" value="EamA"/>
    <property type="match status" value="2"/>
</dbReference>
<comment type="subcellular location">
    <subcellularLocation>
        <location evidence="1">Membrane</location>
        <topology evidence="1">Multi-pass membrane protein</topology>
    </subcellularLocation>
</comment>
<dbReference type="OrthoDB" id="9784288at2"/>
<dbReference type="Proteomes" id="UP000238937">
    <property type="component" value="Unassembled WGS sequence"/>
</dbReference>
<dbReference type="RefSeq" id="WP_106306459.1">
    <property type="nucleotide sequence ID" value="NZ_PVWO01000195.1"/>
</dbReference>
<name>A0A2T1GCZ9_9CYAN</name>
<evidence type="ECO:0000256" key="3">
    <source>
        <dbReference type="ARBA" id="ARBA00022692"/>
    </source>
</evidence>
<dbReference type="InterPro" id="IPR000620">
    <property type="entry name" value="EamA_dom"/>
</dbReference>
<dbReference type="SUPFAM" id="SSF103481">
    <property type="entry name" value="Multidrug resistance efflux transporter EmrE"/>
    <property type="match status" value="2"/>
</dbReference>
<dbReference type="AlphaFoldDB" id="A0A2T1GCZ9"/>
<evidence type="ECO:0000256" key="6">
    <source>
        <dbReference type="SAM" id="Phobius"/>
    </source>
</evidence>